<comment type="caution">
    <text evidence="2">The sequence shown here is derived from an EMBL/GenBank/DDBJ whole genome shotgun (WGS) entry which is preliminary data.</text>
</comment>
<gene>
    <name evidence="2" type="ORF">CesoFtcFv8_019142</name>
</gene>
<organism evidence="2 3">
    <name type="scientific">Champsocephalus esox</name>
    <name type="common">pike icefish</name>
    <dbReference type="NCBI Taxonomy" id="159716"/>
    <lineage>
        <taxon>Eukaryota</taxon>
        <taxon>Metazoa</taxon>
        <taxon>Chordata</taxon>
        <taxon>Craniata</taxon>
        <taxon>Vertebrata</taxon>
        <taxon>Euteleostomi</taxon>
        <taxon>Actinopterygii</taxon>
        <taxon>Neopterygii</taxon>
        <taxon>Teleostei</taxon>
        <taxon>Neoteleostei</taxon>
        <taxon>Acanthomorphata</taxon>
        <taxon>Eupercaria</taxon>
        <taxon>Perciformes</taxon>
        <taxon>Notothenioidei</taxon>
        <taxon>Channichthyidae</taxon>
        <taxon>Champsocephalus</taxon>
    </lineage>
</organism>
<dbReference type="AlphaFoldDB" id="A0AAN8BJ68"/>
<dbReference type="Proteomes" id="UP001335648">
    <property type="component" value="Unassembled WGS sequence"/>
</dbReference>
<reference evidence="2 3" key="1">
    <citation type="journal article" date="2023" name="Mol. Biol. Evol.">
        <title>Genomics of Secondarily Temperate Adaptation in the Only Non-Antarctic Icefish.</title>
        <authorList>
            <person name="Rivera-Colon A.G."/>
            <person name="Rayamajhi N."/>
            <person name="Minhas B.F."/>
            <person name="Madrigal G."/>
            <person name="Bilyk K.T."/>
            <person name="Yoon V."/>
            <person name="Hune M."/>
            <person name="Gregory S."/>
            <person name="Cheng C.H.C."/>
            <person name="Catchen J.M."/>
        </authorList>
    </citation>
    <scope>NUCLEOTIDE SEQUENCE [LARGE SCALE GENOMIC DNA]</scope>
    <source>
        <strain evidence="2">JC2023a</strain>
    </source>
</reference>
<proteinExistence type="predicted"/>
<dbReference type="EMBL" id="JAULUE010002060">
    <property type="protein sequence ID" value="KAK5885435.1"/>
    <property type="molecule type" value="Genomic_DNA"/>
</dbReference>
<feature type="compositionally biased region" description="Polar residues" evidence="1">
    <location>
        <begin position="26"/>
        <end position="36"/>
    </location>
</feature>
<protein>
    <submittedName>
        <fullName evidence="2">Uncharacterized protein</fullName>
    </submittedName>
</protein>
<accession>A0AAN8BJ68</accession>
<evidence type="ECO:0000313" key="3">
    <source>
        <dbReference type="Proteomes" id="UP001335648"/>
    </source>
</evidence>
<evidence type="ECO:0000256" key="1">
    <source>
        <dbReference type="SAM" id="MobiDB-lite"/>
    </source>
</evidence>
<name>A0AAN8BJ68_9TELE</name>
<sequence length="72" mass="7848">MRKRRVVYQLGSDCHSLTRLAVSGGDKQSSHPSALASSRPGKSNGGKGSSETLKRDDMKAVIPRYYSKHLCV</sequence>
<evidence type="ECO:0000313" key="2">
    <source>
        <dbReference type="EMBL" id="KAK5885435.1"/>
    </source>
</evidence>
<keyword evidence="3" id="KW-1185">Reference proteome</keyword>
<feature type="region of interest" description="Disordered" evidence="1">
    <location>
        <begin position="22"/>
        <end position="57"/>
    </location>
</feature>